<keyword evidence="4" id="KW-0326">Glycosidase</keyword>
<evidence type="ECO:0000256" key="2">
    <source>
        <dbReference type="ARBA" id="ARBA00022801"/>
    </source>
</evidence>
<name>A0ABU1Z7M4_9BURK</name>
<keyword evidence="9" id="KW-1185">Reference proteome</keyword>
<organism evidence="8 9">
    <name type="scientific">Pelomonas aquatica</name>
    <dbReference type="NCBI Taxonomy" id="431058"/>
    <lineage>
        <taxon>Bacteria</taxon>
        <taxon>Pseudomonadati</taxon>
        <taxon>Pseudomonadota</taxon>
        <taxon>Betaproteobacteria</taxon>
        <taxon>Burkholderiales</taxon>
        <taxon>Sphaerotilaceae</taxon>
        <taxon>Roseateles</taxon>
    </lineage>
</organism>
<feature type="signal peptide" evidence="7">
    <location>
        <begin position="1"/>
        <end position="22"/>
    </location>
</feature>
<proteinExistence type="inferred from homology"/>
<dbReference type="InterPro" id="IPR052025">
    <property type="entry name" value="Xyloglucanase_GH74"/>
</dbReference>
<accession>A0ABU1Z7M4</accession>
<protein>
    <recommendedName>
        <fullName evidence="10">Dockerin</fullName>
    </recommendedName>
</protein>
<dbReference type="PANTHER" id="PTHR43739">
    <property type="entry name" value="XYLOGLUCANASE (EUROFUNG)"/>
    <property type="match status" value="1"/>
</dbReference>
<keyword evidence="2" id="KW-0378">Hydrolase</keyword>
<evidence type="ECO:0008006" key="10">
    <source>
        <dbReference type="Google" id="ProtNLM"/>
    </source>
</evidence>
<comment type="caution">
    <text evidence="8">The sequence shown here is derived from an EMBL/GenBank/DDBJ whole genome shotgun (WGS) entry which is preliminary data.</text>
</comment>
<dbReference type="CDD" id="cd15482">
    <property type="entry name" value="Sialidase_non-viral"/>
    <property type="match status" value="2"/>
</dbReference>
<dbReference type="SUPFAM" id="SSF110296">
    <property type="entry name" value="Oligoxyloglucan reducing end-specific cellobiohydrolase"/>
    <property type="match status" value="2"/>
</dbReference>
<dbReference type="Proteomes" id="UP001180536">
    <property type="component" value="Unassembled WGS sequence"/>
</dbReference>
<evidence type="ECO:0000313" key="8">
    <source>
        <dbReference type="EMBL" id="MDR7296607.1"/>
    </source>
</evidence>
<keyword evidence="5" id="KW-0624">Polysaccharide degradation</keyword>
<evidence type="ECO:0000256" key="6">
    <source>
        <dbReference type="ARBA" id="ARBA00037986"/>
    </source>
</evidence>
<dbReference type="PANTHER" id="PTHR43739:SF2">
    <property type="entry name" value="OLIGOXYLOGLUCAN-REDUCING END-SPECIFIC XYLOGLUCANASE-RELATED"/>
    <property type="match status" value="1"/>
</dbReference>
<evidence type="ECO:0000256" key="5">
    <source>
        <dbReference type="ARBA" id="ARBA00023326"/>
    </source>
</evidence>
<dbReference type="InterPro" id="IPR015943">
    <property type="entry name" value="WD40/YVTN_repeat-like_dom_sf"/>
</dbReference>
<dbReference type="PROSITE" id="PS51257">
    <property type="entry name" value="PROKAR_LIPOPROTEIN"/>
    <property type="match status" value="1"/>
</dbReference>
<dbReference type="Gene3D" id="2.130.10.10">
    <property type="entry name" value="YVTN repeat-like/Quinoprotein amine dehydrogenase"/>
    <property type="match status" value="2"/>
</dbReference>
<evidence type="ECO:0000256" key="7">
    <source>
        <dbReference type="SAM" id="SignalP"/>
    </source>
</evidence>
<dbReference type="RefSeq" id="WP_310344036.1">
    <property type="nucleotide sequence ID" value="NZ_JAVDXQ010000002.1"/>
</dbReference>
<comment type="similarity">
    <text evidence="6">Belongs to the glycosyl hydrolase 74 family.</text>
</comment>
<gene>
    <name evidence="8" type="ORF">J2X16_001946</name>
</gene>
<keyword evidence="1 7" id="KW-0732">Signal</keyword>
<evidence type="ECO:0000313" key="9">
    <source>
        <dbReference type="Proteomes" id="UP001180536"/>
    </source>
</evidence>
<keyword evidence="3" id="KW-0119">Carbohydrate metabolism</keyword>
<evidence type="ECO:0000256" key="4">
    <source>
        <dbReference type="ARBA" id="ARBA00023295"/>
    </source>
</evidence>
<evidence type="ECO:0000256" key="3">
    <source>
        <dbReference type="ARBA" id="ARBA00023277"/>
    </source>
</evidence>
<dbReference type="EMBL" id="JAVDXQ010000002">
    <property type="protein sequence ID" value="MDR7296607.1"/>
    <property type="molecule type" value="Genomic_DNA"/>
</dbReference>
<dbReference type="InterPro" id="IPR013783">
    <property type="entry name" value="Ig-like_fold"/>
</dbReference>
<reference evidence="8 9" key="1">
    <citation type="submission" date="2023-07" db="EMBL/GenBank/DDBJ databases">
        <title>Sorghum-associated microbial communities from plants grown in Nebraska, USA.</title>
        <authorList>
            <person name="Schachtman D."/>
        </authorList>
    </citation>
    <scope>NUCLEOTIDE SEQUENCE [LARGE SCALE GENOMIC DNA]</scope>
    <source>
        <strain evidence="8 9">BE310</strain>
    </source>
</reference>
<evidence type="ECO:0000256" key="1">
    <source>
        <dbReference type="ARBA" id="ARBA00022729"/>
    </source>
</evidence>
<sequence>MRILIPGLLLAFGASTAPLALAQSCGSGGGATVCLTATGTATNVQLGWTVSGNVTSLEIYRDTDADPSGRTRIAVPGSTARSYTDAAGSIGTRYWYWVKFTTNAGSYNSGSANATLGANCTPTAITPYINANGAWTQTASATIKTGASAILGPQPSSGGMWSWSGCGTAGAAREQTIQPPAACTATATYTNSCGAKTQQAFSIKVGSWTNAKFGGGGYVTGLVFHPTTANLLYARTDIGGAYRWHQGTSSWVPITDGLGFGAAEARHHGVESMAVDPNNDQLVYMATGMYVSEGNGRLSMSRDRGDTWTHAVLPFPLGGNNPGRAIGERLMVDPNKPSTLFYGSRTAGLWKSTDSGITWAQVTSLSSLKMTQDQINANGGTAMGVETVVYDTSTKGSGSATQTIYAAVAPDYANAAGLGSSLYKSTNGGTSWTPVTVPVAGYHIPHMARAADGMFYIAFTKDAGPGAGGPGRFYKFDGSNWTLLKSVDPIGGTNFGFGGVSVYGSGATTRIALGVTNSWGNWNGQQVVQLSNDAGKTWREIAATMPHSPDEGFAGWVDDVEINPLNPDHVLHVTGGGIWETRNASSATPSWTEPINGIEETAVLALATPPAGATYTVINSTGDVGTWVHTNLATKPTLTPGTSWSNGFSSDMAWSDPQYMATIGAVLGSNISYGYWSGDGGKTWAKFPTLAPGATANTNQEASIAVTARNKAVWAPGNSVPSYTTDNGATWVPTNLPAITGIYPRGYHLAADRKNPNKVYAYDSGGNWWGTPGKVYVSTDGGRTFTLSQGSVAAGLAPNYFANTSLVVNPNAEGELWLADGNAVYRSTDSGATWAKLSNFASIFIGNQWPQVQGATVIALGKAKAGAPHSAAVYVVGVVGGVWGVYRSEDAGATWTRFNDDAHQFGGIGVIAADQNIYGRIYFSGTGRGMLFSN</sequence>
<dbReference type="Gene3D" id="2.60.40.10">
    <property type="entry name" value="Immunoglobulins"/>
    <property type="match status" value="1"/>
</dbReference>
<feature type="chain" id="PRO_5047139940" description="Dockerin" evidence="7">
    <location>
        <begin position="23"/>
        <end position="934"/>
    </location>
</feature>